<evidence type="ECO:0000313" key="3">
    <source>
        <dbReference type="Proteomes" id="UP000639403"/>
    </source>
</evidence>
<reference evidence="2" key="1">
    <citation type="submission" date="2020-11" db="EMBL/GenBank/DDBJ databases">
        <authorList>
            <person name="Koelle M."/>
            <person name="Horta M.A.C."/>
            <person name="Nowrousian M."/>
            <person name="Ohm R.A."/>
            <person name="Benz P."/>
            <person name="Pilgard A."/>
        </authorList>
    </citation>
    <scope>NUCLEOTIDE SEQUENCE</scope>
    <source>
        <strain evidence="2">FPRL280</strain>
    </source>
</reference>
<proteinExistence type="predicted"/>
<reference evidence="2" key="2">
    <citation type="journal article" name="Front. Microbiol.">
        <title>Degradative Capacity of Two Strains of Rhodonia placenta: From Phenotype to Genotype.</title>
        <authorList>
            <person name="Kolle M."/>
            <person name="Horta M.A.C."/>
            <person name="Nowrousian M."/>
            <person name="Ohm R.A."/>
            <person name="Benz J.P."/>
            <person name="Pilgard A."/>
        </authorList>
    </citation>
    <scope>NUCLEOTIDE SEQUENCE</scope>
    <source>
        <strain evidence="2">FPRL280</strain>
    </source>
</reference>
<feature type="region of interest" description="Disordered" evidence="1">
    <location>
        <begin position="1"/>
        <end position="82"/>
    </location>
</feature>
<feature type="compositionally biased region" description="Low complexity" evidence="1">
    <location>
        <begin position="35"/>
        <end position="52"/>
    </location>
</feature>
<accession>A0A8H7NYM3</accession>
<feature type="compositionally biased region" description="Low complexity" evidence="1">
    <location>
        <begin position="59"/>
        <end position="82"/>
    </location>
</feature>
<sequence length="279" mass="29994">MDCDRTERIEQIFQRVEEESERRARAEAEAEARAAQEAQEAQFSSIPAVTIRPAPPIPATSTSTSTSAAPGRRRGGSVSVSRFGQDVKHDMYDIMFAHDGSLASLTKPADAPPPVSSYVVHKQGFYQAQTHTTSADSLASLTPPDHADADTDADEEQVVLMETFAGRQSLSKAFSRRLSRSRSHSCDVFAAASSLVIGVRVEEATVEGELHGAKVAVAVAGGDEGVREKEQEKDRDAGREKGRWIGKARELSQKLRRRSTVVFTGSPLASPTAVSAGSI</sequence>
<dbReference type="Proteomes" id="UP000639403">
    <property type="component" value="Unassembled WGS sequence"/>
</dbReference>
<protein>
    <submittedName>
        <fullName evidence="2">Uncharacterized protein</fullName>
    </submittedName>
</protein>
<gene>
    <name evidence="2" type="ORF">IEO21_07308</name>
</gene>
<evidence type="ECO:0000256" key="1">
    <source>
        <dbReference type="SAM" id="MobiDB-lite"/>
    </source>
</evidence>
<evidence type="ECO:0000313" key="2">
    <source>
        <dbReference type="EMBL" id="KAF9809674.1"/>
    </source>
</evidence>
<feature type="region of interest" description="Disordered" evidence="1">
    <location>
        <begin position="224"/>
        <end position="243"/>
    </location>
</feature>
<dbReference type="AlphaFoldDB" id="A0A8H7NYM3"/>
<organism evidence="2 3">
    <name type="scientific">Rhodonia placenta</name>
    <dbReference type="NCBI Taxonomy" id="104341"/>
    <lineage>
        <taxon>Eukaryota</taxon>
        <taxon>Fungi</taxon>
        <taxon>Dikarya</taxon>
        <taxon>Basidiomycota</taxon>
        <taxon>Agaricomycotina</taxon>
        <taxon>Agaricomycetes</taxon>
        <taxon>Polyporales</taxon>
        <taxon>Adustoporiaceae</taxon>
        <taxon>Rhodonia</taxon>
    </lineage>
</organism>
<comment type="caution">
    <text evidence="2">The sequence shown here is derived from an EMBL/GenBank/DDBJ whole genome shotgun (WGS) entry which is preliminary data.</text>
</comment>
<feature type="compositionally biased region" description="Basic and acidic residues" evidence="1">
    <location>
        <begin position="1"/>
        <end position="34"/>
    </location>
</feature>
<dbReference type="EMBL" id="JADOXO010000200">
    <property type="protein sequence ID" value="KAF9809674.1"/>
    <property type="molecule type" value="Genomic_DNA"/>
</dbReference>
<name>A0A8H7NYM3_9APHY</name>